<dbReference type="EMBL" id="KZ293644">
    <property type="protein sequence ID" value="PBL03193.1"/>
    <property type="molecule type" value="Genomic_DNA"/>
</dbReference>
<name>A0A2H3EIM3_ARMGA</name>
<keyword evidence="1" id="KW-0732">Signal</keyword>
<accession>A0A2H3EIM3</accession>
<reference evidence="3" key="1">
    <citation type="journal article" date="2017" name="Nat. Ecol. Evol.">
        <title>Genome expansion and lineage-specific genetic innovations in the forest pathogenic fungi Armillaria.</title>
        <authorList>
            <person name="Sipos G."/>
            <person name="Prasanna A.N."/>
            <person name="Walter M.C."/>
            <person name="O'Connor E."/>
            <person name="Balint B."/>
            <person name="Krizsan K."/>
            <person name="Kiss B."/>
            <person name="Hess J."/>
            <person name="Varga T."/>
            <person name="Slot J."/>
            <person name="Riley R."/>
            <person name="Boka B."/>
            <person name="Rigling D."/>
            <person name="Barry K."/>
            <person name="Lee J."/>
            <person name="Mihaltcheva S."/>
            <person name="LaButti K."/>
            <person name="Lipzen A."/>
            <person name="Waldron R."/>
            <person name="Moloney N.M."/>
            <person name="Sperisen C."/>
            <person name="Kredics L."/>
            <person name="Vagvoelgyi C."/>
            <person name="Patrignani A."/>
            <person name="Fitzpatrick D."/>
            <person name="Nagy I."/>
            <person name="Doyle S."/>
            <person name="Anderson J.B."/>
            <person name="Grigoriev I.V."/>
            <person name="Gueldener U."/>
            <person name="Muensterkoetter M."/>
            <person name="Nagy L.G."/>
        </authorList>
    </citation>
    <scope>NUCLEOTIDE SEQUENCE [LARGE SCALE GENOMIC DNA]</scope>
    <source>
        <strain evidence="3">Ar21-2</strain>
    </source>
</reference>
<proteinExistence type="predicted"/>
<sequence length="204" mass="22845">MWYSTPLLLALGVSPGSFIPNCSPNDCPNPFAELPPLLSGSNAMHPTGKEVIIESPPTVTDSQTWPDGWFTDARAYLGCFKLGPNWDCLIDVITMLEAKQNFVKAGKAFQHVDRPLPPNPETRHDEGDWEKMDRLGQNGLYSVVASLGWWGRSVQHSSSAREEWLLAMEDVCWAMECVATMSTSDNKVGNSRVQWIWIMGKRIY</sequence>
<dbReference type="Proteomes" id="UP000217790">
    <property type="component" value="Unassembled WGS sequence"/>
</dbReference>
<gene>
    <name evidence="2" type="ORF">ARMGADRAFT_1021927</name>
</gene>
<keyword evidence="3" id="KW-1185">Reference proteome</keyword>
<evidence type="ECO:0000313" key="2">
    <source>
        <dbReference type="EMBL" id="PBL03193.1"/>
    </source>
</evidence>
<dbReference type="AlphaFoldDB" id="A0A2H3EIM3"/>
<evidence type="ECO:0000313" key="3">
    <source>
        <dbReference type="Proteomes" id="UP000217790"/>
    </source>
</evidence>
<organism evidence="2 3">
    <name type="scientific">Armillaria gallica</name>
    <name type="common">Bulbous honey fungus</name>
    <name type="synonym">Armillaria bulbosa</name>
    <dbReference type="NCBI Taxonomy" id="47427"/>
    <lineage>
        <taxon>Eukaryota</taxon>
        <taxon>Fungi</taxon>
        <taxon>Dikarya</taxon>
        <taxon>Basidiomycota</taxon>
        <taxon>Agaricomycotina</taxon>
        <taxon>Agaricomycetes</taxon>
        <taxon>Agaricomycetidae</taxon>
        <taxon>Agaricales</taxon>
        <taxon>Marasmiineae</taxon>
        <taxon>Physalacriaceae</taxon>
        <taxon>Armillaria</taxon>
    </lineage>
</organism>
<feature type="chain" id="PRO_5013857214" evidence="1">
    <location>
        <begin position="19"/>
        <end position="204"/>
    </location>
</feature>
<protein>
    <submittedName>
        <fullName evidence="2">Uncharacterized protein</fullName>
    </submittedName>
</protein>
<feature type="signal peptide" evidence="1">
    <location>
        <begin position="1"/>
        <end position="18"/>
    </location>
</feature>
<dbReference type="InParanoid" id="A0A2H3EIM3"/>
<evidence type="ECO:0000256" key="1">
    <source>
        <dbReference type="SAM" id="SignalP"/>
    </source>
</evidence>
<dbReference type="OrthoDB" id="3250313at2759"/>